<dbReference type="Proteomes" id="UP001497680">
    <property type="component" value="Unassembled WGS sequence"/>
</dbReference>
<name>A0ACC0CJD4_9PEZI</name>
<proteinExistence type="predicted"/>
<comment type="caution">
    <text evidence="1">The sequence shown here is derived from an EMBL/GenBank/DDBJ whole genome shotgun (WGS) entry which is preliminary data.</text>
</comment>
<reference evidence="1 2" key="1">
    <citation type="journal article" date="2022" name="New Phytol.">
        <title>Ecological generalism drives hyperdiversity of secondary metabolite gene clusters in xylarialean endophytes.</title>
        <authorList>
            <person name="Franco M.E.E."/>
            <person name="Wisecaver J.H."/>
            <person name="Arnold A.E."/>
            <person name="Ju Y.M."/>
            <person name="Slot J.C."/>
            <person name="Ahrendt S."/>
            <person name="Moore L.P."/>
            <person name="Eastman K.E."/>
            <person name="Scott K."/>
            <person name="Konkel Z."/>
            <person name="Mondo S.J."/>
            <person name="Kuo A."/>
            <person name="Hayes R.D."/>
            <person name="Haridas S."/>
            <person name="Andreopoulos B."/>
            <person name="Riley R."/>
            <person name="LaButti K."/>
            <person name="Pangilinan J."/>
            <person name="Lipzen A."/>
            <person name="Amirebrahimi M."/>
            <person name="Yan J."/>
            <person name="Adam C."/>
            <person name="Keymanesh K."/>
            <person name="Ng V."/>
            <person name="Louie K."/>
            <person name="Northen T."/>
            <person name="Drula E."/>
            <person name="Henrissat B."/>
            <person name="Hsieh H.M."/>
            <person name="Youens-Clark K."/>
            <person name="Lutzoni F."/>
            <person name="Miadlikowska J."/>
            <person name="Eastwood D.C."/>
            <person name="Hamelin R.C."/>
            <person name="Grigoriev I.V."/>
            <person name="U'Ren J.M."/>
        </authorList>
    </citation>
    <scope>NUCLEOTIDE SEQUENCE [LARGE SCALE GENOMIC DNA]</scope>
    <source>
        <strain evidence="1 2">ER1909</strain>
    </source>
</reference>
<protein>
    <submittedName>
        <fullName evidence="1">Uncharacterized protein</fullName>
    </submittedName>
</protein>
<organism evidence="1 2">
    <name type="scientific">Hypoxylon rubiginosum</name>
    <dbReference type="NCBI Taxonomy" id="110542"/>
    <lineage>
        <taxon>Eukaryota</taxon>
        <taxon>Fungi</taxon>
        <taxon>Dikarya</taxon>
        <taxon>Ascomycota</taxon>
        <taxon>Pezizomycotina</taxon>
        <taxon>Sordariomycetes</taxon>
        <taxon>Xylariomycetidae</taxon>
        <taxon>Xylariales</taxon>
        <taxon>Hypoxylaceae</taxon>
        <taxon>Hypoxylon</taxon>
    </lineage>
</organism>
<dbReference type="EMBL" id="MU394439">
    <property type="protein sequence ID" value="KAI6080500.1"/>
    <property type="molecule type" value="Genomic_DNA"/>
</dbReference>
<accession>A0ACC0CJD4</accession>
<keyword evidence="2" id="KW-1185">Reference proteome</keyword>
<evidence type="ECO:0000313" key="2">
    <source>
        <dbReference type="Proteomes" id="UP001497680"/>
    </source>
</evidence>
<gene>
    <name evidence="1" type="ORF">F4821DRAFT_251375</name>
</gene>
<evidence type="ECO:0000313" key="1">
    <source>
        <dbReference type="EMBL" id="KAI6080500.1"/>
    </source>
</evidence>
<sequence>MSAPRIYRSKLPDAELTDQDLLTYVFENHGNIKPEIPAFIDAVSGETRSHGAVLSRTRRLIHVLDNLGVHEREIVAYWSPNTIGYAETCLGIIGRGATVATFAPALTPKEFRNQMEIVDAKFLIVHSSLIDTAQLAIQDLPLSWILQSDGHRMDGMRTIESLVDLSIEADIVKVPQKDTESRITVISFTSGIVGPAKAVKISHKNLTSNLIQWDAVQGNCRETAGTWIAFVGFSGVHGLMAFVLATMRTGMTTVVMSGFDWHIYLGCVQKYRPMQLHVGPPVIYAMIEDQSIASLDLSSVRRILSGGAPLPLEAARAVQDTFNRHWGTAVCCHQLLGMSETSPAAAFGPPDEHAVRPGIGYIIPNMEFRFVDPFTLRDAIMGQDGVTEPAEIWCRGPNVTKGYVQSEATQNAFHVDENGNEWLRSGDMGTIDSSGWIELKDRIIDVIRLGGATILPSKLESKIQEHPHVTHSCVVTRRDEIGEQFLTGFVVLQPGLRNLERGIVEQAILDWANERVTPHETLRGGIRVVDSIAQTMGGKLLRRQMRDLLQCGS</sequence>